<gene>
    <name evidence="2" type="ORF">C7435_0254</name>
</gene>
<name>A0A495DLL6_9PROT</name>
<dbReference type="RefSeq" id="WP_147422597.1">
    <property type="nucleotide sequence ID" value="NZ_RBIM01000001.1"/>
</dbReference>
<evidence type="ECO:0000256" key="1">
    <source>
        <dbReference type="SAM" id="MobiDB-lite"/>
    </source>
</evidence>
<reference evidence="2 3" key="1">
    <citation type="submission" date="2018-10" db="EMBL/GenBank/DDBJ databases">
        <title>Genomic Encyclopedia of Type Strains, Phase IV (KMG-IV): sequencing the most valuable type-strain genomes for metagenomic binning, comparative biology and taxonomic classification.</title>
        <authorList>
            <person name="Goeker M."/>
        </authorList>
    </citation>
    <scope>NUCLEOTIDE SEQUENCE [LARGE SCALE GENOMIC DNA]</scope>
    <source>
        <strain evidence="2 3">DSM 4734</strain>
    </source>
</reference>
<sequence length="197" mass="22095">MTTNLTQAGLLQLDLDAHQALESQRASLDETQLDILKRVLAAASDRRAVGGDIKPSARPTTPHPHRQEESRPPPGGWQDMAGVSDRKTGDYLVRLNIYAQFAESQKAAYRLALIWLEKQYPGTLHRLADTASRRRRIVARSPQALYPKSPSLVNMAEKLIDDWYVDVNLSKQQKLSRLKIACRVVGLEFGKDLVVDL</sequence>
<dbReference type="AlphaFoldDB" id="A0A495DLL6"/>
<comment type="caution">
    <text evidence="2">The sequence shown here is derived from an EMBL/GenBank/DDBJ whole genome shotgun (WGS) entry which is preliminary data.</text>
</comment>
<evidence type="ECO:0000313" key="3">
    <source>
        <dbReference type="Proteomes" id="UP000273675"/>
    </source>
</evidence>
<proteinExistence type="predicted"/>
<evidence type="ECO:0000313" key="2">
    <source>
        <dbReference type="EMBL" id="RKR03814.1"/>
    </source>
</evidence>
<accession>A0A495DLL6</accession>
<protein>
    <submittedName>
        <fullName evidence="2">Uncharacterized protein</fullName>
    </submittedName>
</protein>
<feature type="region of interest" description="Disordered" evidence="1">
    <location>
        <begin position="47"/>
        <end position="82"/>
    </location>
</feature>
<dbReference type="OrthoDB" id="7630947at2"/>
<dbReference type="EMBL" id="RBIM01000001">
    <property type="protein sequence ID" value="RKR03814.1"/>
    <property type="molecule type" value="Genomic_DNA"/>
</dbReference>
<organism evidence="2 3">
    <name type="scientific">Maricaulis maris</name>
    <dbReference type="NCBI Taxonomy" id="74318"/>
    <lineage>
        <taxon>Bacteria</taxon>
        <taxon>Pseudomonadati</taxon>
        <taxon>Pseudomonadota</taxon>
        <taxon>Alphaproteobacteria</taxon>
        <taxon>Maricaulales</taxon>
        <taxon>Maricaulaceae</taxon>
        <taxon>Maricaulis</taxon>
    </lineage>
</organism>
<dbReference type="Proteomes" id="UP000273675">
    <property type="component" value="Unassembled WGS sequence"/>
</dbReference>